<dbReference type="KEGG" id="rca:Rcas_0244"/>
<keyword evidence="4" id="KW-1185">Reference proteome</keyword>
<protein>
    <recommendedName>
        <fullName evidence="2">DUF7919 domain-containing protein</fullName>
    </recommendedName>
</protein>
<feature type="domain" description="DUF7919" evidence="2">
    <location>
        <begin position="87"/>
        <end position="209"/>
    </location>
</feature>
<organism evidence="3 4">
    <name type="scientific">Roseiflexus castenholzii (strain DSM 13941 / HLO8)</name>
    <dbReference type="NCBI Taxonomy" id="383372"/>
    <lineage>
        <taxon>Bacteria</taxon>
        <taxon>Bacillati</taxon>
        <taxon>Chloroflexota</taxon>
        <taxon>Chloroflexia</taxon>
        <taxon>Chloroflexales</taxon>
        <taxon>Roseiflexineae</taxon>
        <taxon>Roseiflexaceae</taxon>
        <taxon>Roseiflexus</taxon>
    </lineage>
</organism>
<feature type="region of interest" description="Disordered" evidence="1">
    <location>
        <begin position="36"/>
        <end position="59"/>
    </location>
</feature>
<dbReference type="EMBL" id="CP000804">
    <property type="protein sequence ID" value="ABU56377.1"/>
    <property type="molecule type" value="Genomic_DNA"/>
</dbReference>
<proteinExistence type="predicted"/>
<dbReference type="STRING" id="383372.Rcas_0244"/>
<evidence type="ECO:0000259" key="2">
    <source>
        <dbReference type="Pfam" id="PF25535"/>
    </source>
</evidence>
<dbReference type="InterPro" id="IPR057679">
    <property type="entry name" value="DUF7919"/>
</dbReference>
<accession>A7NFZ0</accession>
<evidence type="ECO:0000313" key="3">
    <source>
        <dbReference type="EMBL" id="ABU56377.1"/>
    </source>
</evidence>
<evidence type="ECO:0000313" key="4">
    <source>
        <dbReference type="Proteomes" id="UP000000263"/>
    </source>
</evidence>
<reference evidence="3 4" key="1">
    <citation type="submission" date="2007-08" db="EMBL/GenBank/DDBJ databases">
        <title>Complete sequence of Roseiflexus castenholzii DSM 13941.</title>
        <authorList>
            <consortium name="US DOE Joint Genome Institute"/>
            <person name="Copeland A."/>
            <person name="Lucas S."/>
            <person name="Lapidus A."/>
            <person name="Barry K."/>
            <person name="Glavina del Rio T."/>
            <person name="Dalin E."/>
            <person name="Tice H."/>
            <person name="Pitluck S."/>
            <person name="Thompson L.S."/>
            <person name="Brettin T."/>
            <person name="Bruce D."/>
            <person name="Detter J.C."/>
            <person name="Han C."/>
            <person name="Tapia R."/>
            <person name="Schmutz J."/>
            <person name="Larimer F."/>
            <person name="Land M."/>
            <person name="Hauser L."/>
            <person name="Kyrpides N."/>
            <person name="Mikhailova N."/>
            <person name="Bryant D.A."/>
            <person name="Hanada S."/>
            <person name="Tsukatani Y."/>
            <person name="Richardson P."/>
        </authorList>
    </citation>
    <scope>NUCLEOTIDE SEQUENCE [LARGE SCALE GENOMIC DNA]</scope>
    <source>
        <strain evidence="4">DSM 13941 / HLO8</strain>
    </source>
</reference>
<dbReference type="Proteomes" id="UP000000263">
    <property type="component" value="Chromosome"/>
</dbReference>
<gene>
    <name evidence="3" type="ordered locus">Rcas_0244</name>
</gene>
<dbReference type="HOGENOM" id="CLU_1169959_0_0_0"/>
<dbReference type="AlphaFoldDB" id="A7NFZ0"/>
<name>A7NFZ0_ROSCS</name>
<dbReference type="eggNOG" id="ENOG5033FMM">
    <property type="taxonomic scope" value="Bacteria"/>
</dbReference>
<dbReference type="Pfam" id="PF25535">
    <property type="entry name" value="DUF7919"/>
    <property type="match status" value="1"/>
</dbReference>
<sequence>MRSCAHLHLERSANRHTNKRMATNMRARFAAHCLRMGKGSRDNDEENERTNERAGASCPSSCADRLVPHLDVSETCILQPAQEEFTMYIADLSTSTYSLQPPKGYSVLSIGWLDELYPFPHGPTPPEFQERLREHCTRGVHAPMMGIHECQFCGNWCVGVQCGNTWVMTNSGEIWIPDGDIIYAAPVMIYHYVTDHEYRPPDVFIGAVMRCPLPYEEKYQAFMRSIGMRTYDWTHPS</sequence>
<evidence type="ECO:0000256" key="1">
    <source>
        <dbReference type="SAM" id="MobiDB-lite"/>
    </source>
</evidence>